<dbReference type="GO" id="GO:0098855">
    <property type="term" value="C:HCN channel complex"/>
    <property type="evidence" value="ECO:0007669"/>
    <property type="project" value="TreeGrafter"/>
</dbReference>
<feature type="transmembrane region" description="Helical" evidence="2">
    <location>
        <begin position="547"/>
        <end position="574"/>
    </location>
</feature>
<dbReference type="GO" id="GO:0035725">
    <property type="term" value="P:sodium ion transmembrane transport"/>
    <property type="evidence" value="ECO:0007669"/>
    <property type="project" value="TreeGrafter"/>
</dbReference>
<feature type="domain" description="Cyclic nucleotide-binding" evidence="3">
    <location>
        <begin position="783"/>
        <end position="890"/>
    </location>
</feature>
<feature type="transmembrane region" description="Helical" evidence="2">
    <location>
        <begin position="500"/>
        <end position="519"/>
    </location>
</feature>
<feature type="transmembrane region" description="Helical" evidence="2">
    <location>
        <begin position="651"/>
        <end position="668"/>
    </location>
</feature>
<name>Q22MR0_TETTS</name>
<dbReference type="CDD" id="cd00038">
    <property type="entry name" value="CAP_ED"/>
    <property type="match status" value="1"/>
</dbReference>
<feature type="transmembrane region" description="Helical" evidence="2">
    <location>
        <begin position="594"/>
        <end position="621"/>
    </location>
</feature>
<protein>
    <submittedName>
        <fullName evidence="4">Cyclic nucleotide-binding domain protein</fullName>
    </submittedName>
</protein>
<dbReference type="InterPro" id="IPR051413">
    <property type="entry name" value="K/Na_HCN_channel"/>
</dbReference>
<dbReference type="OrthoDB" id="426293at2759"/>
<feature type="compositionally biased region" description="Low complexity" evidence="1">
    <location>
        <begin position="1098"/>
        <end position="1107"/>
    </location>
</feature>
<dbReference type="InParanoid" id="Q22MR0"/>
<dbReference type="Proteomes" id="UP000009168">
    <property type="component" value="Unassembled WGS sequence"/>
</dbReference>
<feature type="compositionally biased region" description="Basic and acidic residues" evidence="1">
    <location>
        <begin position="1"/>
        <end position="13"/>
    </location>
</feature>
<dbReference type="Gene3D" id="2.60.120.10">
    <property type="entry name" value="Jelly Rolls"/>
    <property type="match status" value="1"/>
</dbReference>
<sequence>MQLFKDRLQDMQKNEQSVYQKENQDSQIKQQAELFQSSKIDYKEDSVFLQQAARGVQNDNFMFQPGQLESNNDYKRQEIQYKYKKNIAKHNQLEQIQDIYNEEQHSFNGHVQLLSPTSNIFKSDEDLFSQKSQPLSIKKNTQNVLNRQKKSIESDHFNENNQKKQDLIVIPTNNKNGNQIQDSQQMCISQEVQYFNDKTIEDDYNQLGTLNNQEHFIQTGYKETKESEDLLYTKEENQNETPTRKQMLQNLRLSLDKMIPKNQVSIDSKKSESQEEKITQSNPVSKQEKEQNSNNNKSNFSRKLTNAQSVNLSQTKSKKFFPRKSEFGLVRSQFNNENPLEDSLKVEQIKKESKEKQVQMQILERFQSKSWKLGFKAQRSESMISCTQLDQKQNEQKTWDIVNKLCILLKAKHKLKNLIKQRFSSLSLYERGLVGDLSDGKLISQKTITEKSKIYQKIIKFSIHPGSFPIIIFKIYLVLITMINLVYLPLMLGFDLEVSHFSYAFFFLTGISYSVEVAIKFKTSLSEKGEIISNPTLIAKKYIQNELIYDVITLIGVILGSAQHFFFLLMIIRIKHVLKYMDDLNNHYYLAEKYHQLWVLSGLFCFIVMIVHYFACIFHYVGLSQINDKYEISWLNYYQLENTAWQIRYNYSLYFSFITTATIGFGDITPQNTPERSVVIVYSIVASMCFSYTVNTVGNVFQDYFNKYQKQFIMRYNAINFMSNRSIGKELQLRVLKYIEYIHDLENDSPDKGFAVINQISKNLKSQIYNEYYGKILMQDKSFSLNFSKESIQKLSLRIQEKLYGPGEIIFEQEEQDYRLYYLMKGECEFYYYNKGGSKQSEYKTVQFSTDKKFFGYKGFFSGIPREFSCRSTNISHVFIITRQDLIEVLKEDPEDYEQFCKLRDQFLLYRNSLGEKCFGCKHFGHTLSGCPQIHLIRNKELLLLRHNFSVNQKRMKRLRKQHKYKTLSLKQEVSQQAQQYRLDTVNEIKKLNKADNQQLNQDFVITAELSDKRFSKMYPYIKFKSDEMILFDNYDDVSDFSASQSEDSLSSSESENDSIEAISEQIAEENEDQSDSEDSIEEKLKNIRKTSTKKVNSFESISSDSQDSAKRKSKPSIQSLSQLGSEKKISTGLIKSSAMMLQEDAFQNKFDQQNQEETETNDTKQEQKITEINDESIQKNIENKQSIRNNTATTSILRNSVFQKNNQESNQSNGTFQRLSKVKISSKTIVQPSFSRQNSRKESKGYIESPNISRQSSKRMTDFQRKSTNLKKKFSKIESNLQLQIEEPDFLIKDFAFHNDSPSSLPITYNPKIFRSHSLSKQNTDGVKFSKQLIENNQNKKDSILRVYEKQLQYLQGLVQKLVQKEHNKEKTVHQHINTQNQENEPQQESNKVHMKMNYNNMSMELPQILQKSSMYNAQNLNILQQTTLDVNYEINNQVNELFNYDFDDLKEFTKYFPHNNASQVCLGFKQFQDRKKKLEKFFLQKLRVNKLEHLNNISKILTPNNKR</sequence>
<feature type="region of interest" description="Disordered" evidence="1">
    <location>
        <begin position="1096"/>
        <end position="1126"/>
    </location>
</feature>
<evidence type="ECO:0000313" key="4">
    <source>
        <dbReference type="EMBL" id="EAR86588.2"/>
    </source>
</evidence>
<keyword evidence="5" id="KW-1185">Reference proteome</keyword>
<dbReference type="GO" id="GO:0003254">
    <property type="term" value="P:regulation of membrane depolarization"/>
    <property type="evidence" value="ECO:0007669"/>
    <property type="project" value="TreeGrafter"/>
</dbReference>
<proteinExistence type="predicted"/>
<feature type="region of interest" description="Disordered" evidence="1">
    <location>
        <begin position="264"/>
        <end position="315"/>
    </location>
</feature>
<dbReference type="Gene3D" id="1.10.287.70">
    <property type="match status" value="1"/>
</dbReference>
<dbReference type="GeneID" id="7828690"/>
<dbReference type="InterPro" id="IPR014710">
    <property type="entry name" value="RmlC-like_jellyroll"/>
</dbReference>
<dbReference type="Pfam" id="PF00027">
    <property type="entry name" value="cNMP_binding"/>
    <property type="match status" value="1"/>
</dbReference>
<dbReference type="Pfam" id="PF07885">
    <property type="entry name" value="Ion_trans_2"/>
    <property type="match status" value="1"/>
</dbReference>
<dbReference type="InterPro" id="IPR000595">
    <property type="entry name" value="cNMP-bd_dom"/>
</dbReference>
<dbReference type="PANTHER" id="PTHR45689">
    <property type="entry name" value="I[[H]] CHANNEL, ISOFORM E"/>
    <property type="match status" value="1"/>
</dbReference>
<feature type="compositionally biased region" description="Polar residues" evidence="1">
    <location>
        <begin position="301"/>
        <end position="315"/>
    </location>
</feature>
<feature type="compositionally biased region" description="Polar residues" evidence="1">
    <location>
        <begin position="14"/>
        <end position="25"/>
    </location>
</feature>
<feature type="region of interest" description="Disordered" evidence="1">
    <location>
        <begin position="1231"/>
        <end position="1263"/>
    </location>
</feature>
<feature type="transmembrane region" description="Helical" evidence="2">
    <location>
        <begin position="680"/>
        <end position="701"/>
    </location>
</feature>
<evidence type="ECO:0000259" key="3">
    <source>
        <dbReference type="PROSITE" id="PS50042"/>
    </source>
</evidence>
<evidence type="ECO:0000256" key="2">
    <source>
        <dbReference type="SAM" id="Phobius"/>
    </source>
</evidence>
<feature type="transmembrane region" description="Helical" evidence="2">
    <location>
        <begin position="467"/>
        <end position="488"/>
    </location>
</feature>
<dbReference type="RefSeq" id="XP_976960.2">
    <property type="nucleotide sequence ID" value="XM_971867.2"/>
</dbReference>
<keyword evidence="2" id="KW-0472">Membrane</keyword>
<dbReference type="SMART" id="SM00100">
    <property type="entry name" value="cNMP"/>
    <property type="match status" value="1"/>
</dbReference>
<dbReference type="SUPFAM" id="SSF51206">
    <property type="entry name" value="cAMP-binding domain-like"/>
    <property type="match status" value="1"/>
</dbReference>
<dbReference type="GO" id="GO:0005249">
    <property type="term" value="F:voltage-gated potassium channel activity"/>
    <property type="evidence" value="ECO:0007669"/>
    <property type="project" value="TreeGrafter"/>
</dbReference>
<dbReference type="InterPro" id="IPR013099">
    <property type="entry name" value="K_chnl_dom"/>
</dbReference>
<accession>Q22MR0</accession>
<feature type="compositionally biased region" description="Polar residues" evidence="1">
    <location>
        <begin position="1116"/>
        <end position="1125"/>
    </location>
</feature>
<keyword evidence="2" id="KW-1133">Transmembrane helix</keyword>
<dbReference type="HOGENOM" id="CLU_251141_0_0_1"/>
<dbReference type="PROSITE" id="PS50042">
    <property type="entry name" value="CNMP_BINDING_3"/>
    <property type="match status" value="1"/>
</dbReference>
<reference evidence="5" key="1">
    <citation type="journal article" date="2006" name="PLoS Biol.">
        <title>Macronuclear genome sequence of the ciliate Tetrahymena thermophila, a model eukaryote.</title>
        <authorList>
            <person name="Eisen J.A."/>
            <person name="Coyne R.S."/>
            <person name="Wu M."/>
            <person name="Wu D."/>
            <person name="Thiagarajan M."/>
            <person name="Wortman J.R."/>
            <person name="Badger J.H."/>
            <person name="Ren Q."/>
            <person name="Amedeo P."/>
            <person name="Jones K.M."/>
            <person name="Tallon L.J."/>
            <person name="Delcher A.L."/>
            <person name="Salzberg S.L."/>
            <person name="Silva J.C."/>
            <person name="Haas B.J."/>
            <person name="Majoros W.H."/>
            <person name="Farzad M."/>
            <person name="Carlton J.M."/>
            <person name="Smith R.K. Jr."/>
            <person name="Garg J."/>
            <person name="Pearlman R.E."/>
            <person name="Karrer K.M."/>
            <person name="Sun L."/>
            <person name="Manning G."/>
            <person name="Elde N.C."/>
            <person name="Turkewitz A.P."/>
            <person name="Asai D.J."/>
            <person name="Wilkes D.E."/>
            <person name="Wang Y."/>
            <person name="Cai H."/>
            <person name="Collins K."/>
            <person name="Stewart B.A."/>
            <person name="Lee S.R."/>
            <person name="Wilamowska K."/>
            <person name="Weinberg Z."/>
            <person name="Ruzzo W.L."/>
            <person name="Wloga D."/>
            <person name="Gaertig J."/>
            <person name="Frankel J."/>
            <person name="Tsao C.-C."/>
            <person name="Gorovsky M.A."/>
            <person name="Keeling P.J."/>
            <person name="Waller R.F."/>
            <person name="Patron N.J."/>
            <person name="Cherry J.M."/>
            <person name="Stover N.A."/>
            <person name="Krieger C.J."/>
            <person name="del Toro C."/>
            <person name="Ryder H.F."/>
            <person name="Williamson S.C."/>
            <person name="Barbeau R.A."/>
            <person name="Hamilton E.P."/>
            <person name="Orias E."/>
        </authorList>
    </citation>
    <scope>NUCLEOTIDE SEQUENCE [LARGE SCALE GENOMIC DNA]</scope>
    <source>
        <strain evidence="5">SB210</strain>
    </source>
</reference>
<evidence type="ECO:0000313" key="5">
    <source>
        <dbReference type="Proteomes" id="UP000009168"/>
    </source>
</evidence>
<feature type="compositionally biased region" description="Basic and acidic residues" evidence="1">
    <location>
        <begin position="267"/>
        <end position="278"/>
    </location>
</feature>
<dbReference type="InterPro" id="IPR018490">
    <property type="entry name" value="cNMP-bd_dom_sf"/>
</dbReference>
<keyword evidence="2" id="KW-0812">Transmembrane</keyword>
<gene>
    <name evidence="4" type="ORF">TTHERM_00031620</name>
</gene>
<organism evidence="4 5">
    <name type="scientific">Tetrahymena thermophila (strain SB210)</name>
    <dbReference type="NCBI Taxonomy" id="312017"/>
    <lineage>
        <taxon>Eukaryota</taxon>
        <taxon>Sar</taxon>
        <taxon>Alveolata</taxon>
        <taxon>Ciliophora</taxon>
        <taxon>Intramacronucleata</taxon>
        <taxon>Oligohymenophorea</taxon>
        <taxon>Hymenostomatida</taxon>
        <taxon>Tetrahymenina</taxon>
        <taxon>Tetrahymenidae</taxon>
        <taxon>Tetrahymena</taxon>
    </lineage>
</organism>
<dbReference type="KEGG" id="tet:TTHERM_00031620"/>
<dbReference type="PANTHER" id="PTHR45689:SF5">
    <property type="entry name" value="I[[H]] CHANNEL, ISOFORM E"/>
    <property type="match status" value="1"/>
</dbReference>
<dbReference type="EMBL" id="GG662720">
    <property type="protein sequence ID" value="EAR86588.2"/>
    <property type="molecule type" value="Genomic_DNA"/>
</dbReference>
<feature type="region of interest" description="Disordered" evidence="1">
    <location>
        <begin position="1"/>
        <end position="25"/>
    </location>
</feature>
<evidence type="ECO:0000256" key="1">
    <source>
        <dbReference type="SAM" id="MobiDB-lite"/>
    </source>
</evidence>
<dbReference type="SUPFAM" id="SSF81324">
    <property type="entry name" value="Voltage-gated potassium channels"/>
    <property type="match status" value="1"/>
</dbReference>